<dbReference type="PANTHER" id="PTHR12526:SF628">
    <property type="entry name" value="MANNOSYLGLUCOSYLGLYCERATE SYNTHASE"/>
    <property type="match status" value="1"/>
</dbReference>
<dbReference type="AlphaFoldDB" id="A0A413GJT7"/>
<proteinExistence type="predicted"/>
<dbReference type="Proteomes" id="UP000286075">
    <property type="component" value="Unassembled WGS sequence"/>
</dbReference>
<protein>
    <submittedName>
        <fullName evidence="2">Glycosyltransferase</fullName>
    </submittedName>
</protein>
<dbReference type="GO" id="GO:0016757">
    <property type="term" value="F:glycosyltransferase activity"/>
    <property type="evidence" value="ECO:0007669"/>
    <property type="project" value="InterPro"/>
</dbReference>
<dbReference type="Gene3D" id="3.40.50.2000">
    <property type="entry name" value="Glycogen Phosphorylase B"/>
    <property type="match status" value="2"/>
</dbReference>
<dbReference type="Pfam" id="PF00534">
    <property type="entry name" value="Glycos_transf_1"/>
    <property type="match status" value="1"/>
</dbReference>
<organism evidence="2 3">
    <name type="scientific">Bacteroides stercorirosoris</name>
    <dbReference type="NCBI Taxonomy" id="871324"/>
    <lineage>
        <taxon>Bacteria</taxon>
        <taxon>Pseudomonadati</taxon>
        <taxon>Bacteroidota</taxon>
        <taxon>Bacteroidia</taxon>
        <taxon>Bacteroidales</taxon>
        <taxon>Bacteroidaceae</taxon>
        <taxon>Bacteroides</taxon>
    </lineage>
</organism>
<feature type="domain" description="Glycosyl transferase family 1" evidence="1">
    <location>
        <begin position="212"/>
        <end position="370"/>
    </location>
</feature>
<evidence type="ECO:0000313" key="3">
    <source>
        <dbReference type="Proteomes" id="UP000286075"/>
    </source>
</evidence>
<dbReference type="PANTHER" id="PTHR12526">
    <property type="entry name" value="GLYCOSYLTRANSFERASE"/>
    <property type="match status" value="1"/>
</dbReference>
<dbReference type="OrthoDB" id="9790710at2"/>
<dbReference type="EMBL" id="QSCF01000094">
    <property type="protein sequence ID" value="RGX71264.1"/>
    <property type="molecule type" value="Genomic_DNA"/>
</dbReference>
<evidence type="ECO:0000313" key="2">
    <source>
        <dbReference type="EMBL" id="RGX71264.1"/>
    </source>
</evidence>
<gene>
    <name evidence="2" type="ORF">DXA68_24015</name>
</gene>
<dbReference type="RefSeq" id="WP_117988857.1">
    <property type="nucleotide sequence ID" value="NZ_CABMFG010000094.1"/>
</dbReference>
<dbReference type="InterPro" id="IPR001296">
    <property type="entry name" value="Glyco_trans_1"/>
</dbReference>
<dbReference type="SUPFAM" id="SSF53756">
    <property type="entry name" value="UDP-Glycosyltransferase/glycogen phosphorylase"/>
    <property type="match status" value="1"/>
</dbReference>
<sequence length="396" mass="46645">MSLNILFLTYHEVTHQKGGIERMTDVVVNDLLNREGFCCYSAYYYPNKLEHTIFSDKLCLERGNEYRQLARFIEDNGINVLVNQQIYTLDNVLAKLNKCCSLRYIYFQHDRTAVDLLPAVSYYWYAATHGVDKQKKFIFLMKFLISPLYVLMRRFYYWHSFRNIYRNADSVILLSRYFIPVFLRSIGFPTDRKRCIRIINNSVTLPTVSTPENIENKHYEVLIVSRLTEDRKRISLAIKIWWLYQQRYDEAKKWILRIVGDGEYAPDYRRLVKEKNIPNVIFEGQVDDTVQFYHKASAFIMTSDAEGWGLTLMEAQQMGVVPIAFDSYESIHEIIQDGVNGLLVKEGDCDGFVRKLHDLLSDDGERKRMAVSGLDVVNRFSVDRMMEQWMKILRVN</sequence>
<reference evidence="2 3" key="1">
    <citation type="submission" date="2018-08" db="EMBL/GenBank/DDBJ databases">
        <title>A genome reference for cultivated species of the human gut microbiota.</title>
        <authorList>
            <person name="Zou Y."/>
            <person name="Xue W."/>
            <person name="Luo G."/>
        </authorList>
    </citation>
    <scope>NUCLEOTIDE SEQUENCE [LARGE SCALE GENOMIC DNA]</scope>
    <source>
        <strain evidence="2 3">OF03-9BH</strain>
    </source>
</reference>
<evidence type="ECO:0000259" key="1">
    <source>
        <dbReference type="Pfam" id="PF00534"/>
    </source>
</evidence>
<accession>A0A413GJT7</accession>
<comment type="caution">
    <text evidence="2">The sequence shown here is derived from an EMBL/GenBank/DDBJ whole genome shotgun (WGS) entry which is preliminary data.</text>
</comment>
<keyword evidence="2" id="KW-0808">Transferase</keyword>
<name>A0A413GJT7_9BACE</name>